<dbReference type="Proteomes" id="UP000318148">
    <property type="component" value="Unassembled WGS sequence"/>
</dbReference>
<dbReference type="Pfam" id="PF02844">
    <property type="entry name" value="GARS_N"/>
    <property type="match status" value="1"/>
</dbReference>
<dbReference type="InterPro" id="IPR000115">
    <property type="entry name" value="PRibGlycinamide_synth"/>
</dbReference>
<protein>
    <recommendedName>
        <fullName evidence="4 15">Phosphoribosylamine--glycine ligase</fullName>
        <ecNumber evidence="4 15">6.3.4.13</ecNumber>
    </recommendedName>
    <alternativeName>
        <fullName evidence="15">GARS</fullName>
    </alternativeName>
    <alternativeName>
        <fullName evidence="13 15">Glycinamide ribonucleotide synthetase</fullName>
    </alternativeName>
    <alternativeName>
        <fullName evidence="14 15">Phosphoribosylglycinamide synthetase</fullName>
    </alternativeName>
</protein>
<comment type="cofactor">
    <cofactor evidence="1">
        <name>Mn(2+)</name>
        <dbReference type="ChEBI" id="CHEBI:29035"/>
    </cofactor>
</comment>
<dbReference type="Pfam" id="PF01071">
    <property type="entry name" value="GARS_A"/>
    <property type="match status" value="1"/>
</dbReference>
<dbReference type="GO" id="GO:0009113">
    <property type="term" value="P:purine nucleobase biosynthetic process"/>
    <property type="evidence" value="ECO:0007669"/>
    <property type="project" value="InterPro"/>
</dbReference>
<evidence type="ECO:0000313" key="18">
    <source>
        <dbReference type="EMBL" id="RZO08902.1"/>
    </source>
</evidence>
<organism evidence="18 19">
    <name type="scientific">SAR92 clade bacterium</name>
    <dbReference type="NCBI Taxonomy" id="2315479"/>
    <lineage>
        <taxon>Bacteria</taxon>
        <taxon>Pseudomonadati</taxon>
        <taxon>Pseudomonadota</taxon>
        <taxon>Gammaproteobacteria</taxon>
        <taxon>Cellvibrionales</taxon>
        <taxon>Porticoccaceae</taxon>
        <taxon>SAR92 clade</taxon>
    </lineage>
</organism>
<comment type="cofactor">
    <cofactor evidence="2">
        <name>Mg(2+)</name>
        <dbReference type="ChEBI" id="CHEBI:18420"/>
    </cofactor>
</comment>
<accession>A0A520LPJ5</accession>
<evidence type="ECO:0000256" key="11">
    <source>
        <dbReference type="ARBA" id="ARBA00023211"/>
    </source>
</evidence>
<dbReference type="SMART" id="SM01210">
    <property type="entry name" value="GARS_C"/>
    <property type="match status" value="1"/>
</dbReference>
<dbReference type="PROSITE" id="PS50975">
    <property type="entry name" value="ATP_GRASP"/>
    <property type="match status" value="1"/>
</dbReference>
<evidence type="ECO:0000256" key="7">
    <source>
        <dbReference type="ARBA" id="ARBA00022741"/>
    </source>
</evidence>
<dbReference type="PANTHER" id="PTHR43472">
    <property type="entry name" value="PHOSPHORIBOSYLAMINE--GLYCINE LIGASE"/>
    <property type="match status" value="1"/>
</dbReference>
<dbReference type="Gene3D" id="3.40.50.20">
    <property type="match status" value="1"/>
</dbReference>
<reference evidence="18 19" key="1">
    <citation type="submission" date="2019-02" db="EMBL/GenBank/DDBJ databases">
        <title>Prokaryotic population dynamics and viral predation in marine succession experiment using metagenomics: the confinement effect.</title>
        <authorList>
            <person name="Haro-Moreno J.M."/>
            <person name="Rodriguez-Valera F."/>
            <person name="Lopez-Perez M."/>
        </authorList>
    </citation>
    <scope>NUCLEOTIDE SEQUENCE [LARGE SCALE GENOMIC DNA]</scope>
    <source>
        <strain evidence="18">MED-G169</strain>
    </source>
</reference>
<dbReference type="NCBIfam" id="TIGR00877">
    <property type="entry name" value="purD"/>
    <property type="match status" value="1"/>
</dbReference>
<keyword evidence="9 16" id="KW-0067">ATP-binding</keyword>
<dbReference type="PROSITE" id="PS00184">
    <property type="entry name" value="GARS"/>
    <property type="match status" value="1"/>
</dbReference>
<dbReference type="Gene3D" id="3.30.1490.20">
    <property type="entry name" value="ATP-grasp fold, A domain"/>
    <property type="match status" value="1"/>
</dbReference>
<gene>
    <name evidence="15 18" type="primary">purD</name>
    <name evidence="18" type="ORF">EVB02_00175</name>
</gene>
<evidence type="ECO:0000256" key="2">
    <source>
        <dbReference type="ARBA" id="ARBA00001946"/>
    </source>
</evidence>
<evidence type="ECO:0000256" key="1">
    <source>
        <dbReference type="ARBA" id="ARBA00001936"/>
    </source>
</evidence>
<evidence type="ECO:0000256" key="14">
    <source>
        <dbReference type="ARBA" id="ARBA00042864"/>
    </source>
</evidence>
<dbReference type="SMART" id="SM01209">
    <property type="entry name" value="GARS_A"/>
    <property type="match status" value="1"/>
</dbReference>
<dbReference type="GO" id="GO:0005524">
    <property type="term" value="F:ATP binding"/>
    <property type="evidence" value="ECO:0007669"/>
    <property type="project" value="UniProtKB-UniRule"/>
</dbReference>
<evidence type="ECO:0000256" key="3">
    <source>
        <dbReference type="ARBA" id="ARBA00005174"/>
    </source>
</evidence>
<dbReference type="GO" id="GO:0006189">
    <property type="term" value="P:'de novo' IMP biosynthetic process"/>
    <property type="evidence" value="ECO:0007669"/>
    <property type="project" value="UniProtKB-UniRule"/>
</dbReference>
<name>A0A520LPJ5_9GAMM</name>
<dbReference type="UniPathway" id="UPA00074">
    <property type="reaction ID" value="UER00125"/>
</dbReference>
<dbReference type="InterPro" id="IPR020559">
    <property type="entry name" value="PRibGlycinamide_synth_CS"/>
</dbReference>
<dbReference type="SUPFAM" id="SSF56059">
    <property type="entry name" value="Glutathione synthetase ATP-binding domain-like"/>
    <property type="match status" value="1"/>
</dbReference>
<evidence type="ECO:0000256" key="5">
    <source>
        <dbReference type="ARBA" id="ARBA00022598"/>
    </source>
</evidence>
<keyword evidence="7 16" id="KW-0547">Nucleotide-binding</keyword>
<keyword evidence="11" id="KW-0464">Manganese</keyword>
<evidence type="ECO:0000256" key="15">
    <source>
        <dbReference type="HAMAP-Rule" id="MF_00138"/>
    </source>
</evidence>
<evidence type="ECO:0000256" key="4">
    <source>
        <dbReference type="ARBA" id="ARBA00013255"/>
    </source>
</evidence>
<dbReference type="FunFam" id="3.30.470.20:FF:000031">
    <property type="entry name" value="Phosphoribosylamine--glycine ligase"/>
    <property type="match status" value="1"/>
</dbReference>
<dbReference type="EMBL" id="SHBO01000001">
    <property type="protein sequence ID" value="RZO08902.1"/>
    <property type="molecule type" value="Genomic_DNA"/>
</dbReference>
<dbReference type="FunFam" id="3.40.50.20:FF:000006">
    <property type="entry name" value="Phosphoribosylamine--glycine ligase, chloroplastic"/>
    <property type="match status" value="1"/>
</dbReference>
<evidence type="ECO:0000256" key="16">
    <source>
        <dbReference type="PROSITE-ProRule" id="PRU00409"/>
    </source>
</evidence>
<dbReference type="GO" id="GO:0046872">
    <property type="term" value="F:metal ion binding"/>
    <property type="evidence" value="ECO:0007669"/>
    <property type="project" value="UniProtKB-KW"/>
</dbReference>
<dbReference type="Gene3D" id="3.90.600.10">
    <property type="entry name" value="Phosphoribosylglycinamide synthetase, C-terminal domain"/>
    <property type="match status" value="1"/>
</dbReference>
<comment type="pathway">
    <text evidence="3 15">Purine metabolism; IMP biosynthesis via de novo pathway; N(1)-(5-phospho-D-ribosyl)glycinamide from 5-phospho-alpha-D-ribose 1-diphosphate: step 2/2.</text>
</comment>
<evidence type="ECO:0000313" key="19">
    <source>
        <dbReference type="Proteomes" id="UP000318148"/>
    </source>
</evidence>
<dbReference type="InterPro" id="IPR011761">
    <property type="entry name" value="ATP-grasp"/>
</dbReference>
<evidence type="ECO:0000259" key="17">
    <source>
        <dbReference type="PROSITE" id="PS50975"/>
    </source>
</evidence>
<keyword evidence="10" id="KW-0460">Magnesium</keyword>
<dbReference type="SUPFAM" id="SSF52440">
    <property type="entry name" value="PreATP-grasp domain"/>
    <property type="match status" value="1"/>
</dbReference>
<dbReference type="InterPro" id="IPR020561">
    <property type="entry name" value="PRibGlycinamid_synth_ATP-grasp"/>
</dbReference>
<feature type="domain" description="ATP-grasp" evidence="17">
    <location>
        <begin position="109"/>
        <end position="316"/>
    </location>
</feature>
<comment type="catalytic activity">
    <reaction evidence="15">
        <text>5-phospho-beta-D-ribosylamine + glycine + ATP = N(1)-(5-phospho-beta-D-ribosyl)glycinamide + ADP + phosphate + H(+)</text>
        <dbReference type="Rhea" id="RHEA:17453"/>
        <dbReference type="ChEBI" id="CHEBI:15378"/>
        <dbReference type="ChEBI" id="CHEBI:30616"/>
        <dbReference type="ChEBI" id="CHEBI:43474"/>
        <dbReference type="ChEBI" id="CHEBI:57305"/>
        <dbReference type="ChEBI" id="CHEBI:58681"/>
        <dbReference type="ChEBI" id="CHEBI:143788"/>
        <dbReference type="ChEBI" id="CHEBI:456216"/>
        <dbReference type="EC" id="6.3.4.13"/>
    </reaction>
</comment>
<dbReference type="EC" id="6.3.4.13" evidence="4 15"/>
<keyword evidence="6" id="KW-0479">Metal-binding</keyword>
<dbReference type="Gene3D" id="3.30.470.20">
    <property type="entry name" value="ATP-grasp fold, B domain"/>
    <property type="match status" value="1"/>
</dbReference>
<dbReference type="Pfam" id="PF02843">
    <property type="entry name" value="GARS_C"/>
    <property type="match status" value="1"/>
</dbReference>
<dbReference type="InterPro" id="IPR020562">
    <property type="entry name" value="PRibGlycinamide_synth_N"/>
</dbReference>
<dbReference type="HAMAP" id="MF_00138">
    <property type="entry name" value="GARS"/>
    <property type="match status" value="1"/>
</dbReference>
<dbReference type="SUPFAM" id="SSF51246">
    <property type="entry name" value="Rudiment single hybrid motif"/>
    <property type="match status" value="1"/>
</dbReference>
<dbReference type="InterPro" id="IPR013815">
    <property type="entry name" value="ATP_grasp_subdomain_1"/>
</dbReference>
<comment type="caution">
    <text evidence="18">The sequence shown here is derived from an EMBL/GenBank/DDBJ whole genome shotgun (WGS) entry which is preliminary data.</text>
</comment>
<dbReference type="InterPro" id="IPR020560">
    <property type="entry name" value="PRibGlycinamide_synth_C-dom"/>
</dbReference>
<proteinExistence type="inferred from homology"/>
<evidence type="ECO:0000256" key="9">
    <source>
        <dbReference type="ARBA" id="ARBA00022840"/>
    </source>
</evidence>
<dbReference type="FunFam" id="3.90.600.10:FF:000001">
    <property type="entry name" value="Trifunctional purine biosynthetic protein adenosine-3"/>
    <property type="match status" value="1"/>
</dbReference>
<evidence type="ECO:0000256" key="6">
    <source>
        <dbReference type="ARBA" id="ARBA00022723"/>
    </source>
</evidence>
<dbReference type="GO" id="GO:0004637">
    <property type="term" value="F:phosphoribosylamine-glycine ligase activity"/>
    <property type="evidence" value="ECO:0007669"/>
    <property type="project" value="UniProtKB-UniRule"/>
</dbReference>
<comment type="similarity">
    <text evidence="12 15">Belongs to the GARS family.</text>
</comment>
<sequence>MKILIIGSGGREHALSWKCIQSPIVEKVYVAPGNAGTMLEENIENVGISPQSFADLAEFVESNNIGLTIVGPEQPLVDGICDYFQSRKLPIFGPNKNAAQLEGSKTFTKEFLKRNNIPTAEYKTFSDQTLAIEYLKTINFPVVIKADGLAAGKGVIIAETYRQAKISITDMLSRNRFGDAGNTIVIEQFLTGEEASFILIADGEDFLPMATSQDHKRAFDGDEGPNTGGMGAYSPAPIVTNDIYERIIDEVIKPTLKGMRREGNYYSGFLYAGLMISDDGTPNVIEFNCRFGDPETQPVLLRLKSDLVAHCLAAVEGSLNEEIADWESKHSLGVVMASGGYPGSYKNGNSIKGLSNLDDTLDHKIFHSGTKVIDGQVVTDGGRVLCVTALGDNLSQAKTRAYDVVSKIHWNNVQYRTDIGWRAMKNIKSAK</sequence>
<keyword evidence="5 15" id="KW-0436">Ligase</keyword>
<dbReference type="InterPro" id="IPR016185">
    <property type="entry name" value="PreATP-grasp_dom_sf"/>
</dbReference>
<evidence type="ECO:0000256" key="8">
    <source>
        <dbReference type="ARBA" id="ARBA00022755"/>
    </source>
</evidence>
<dbReference type="InterPro" id="IPR011054">
    <property type="entry name" value="Rudment_hybrid_motif"/>
</dbReference>
<dbReference type="InterPro" id="IPR037123">
    <property type="entry name" value="PRibGlycinamide_synth_C_sf"/>
</dbReference>
<evidence type="ECO:0000256" key="13">
    <source>
        <dbReference type="ARBA" id="ARBA00042242"/>
    </source>
</evidence>
<evidence type="ECO:0000256" key="12">
    <source>
        <dbReference type="ARBA" id="ARBA00038345"/>
    </source>
</evidence>
<evidence type="ECO:0000256" key="10">
    <source>
        <dbReference type="ARBA" id="ARBA00022842"/>
    </source>
</evidence>
<keyword evidence="8 15" id="KW-0658">Purine biosynthesis</keyword>
<dbReference type="AlphaFoldDB" id="A0A520LPJ5"/>
<dbReference type="PANTHER" id="PTHR43472:SF1">
    <property type="entry name" value="PHOSPHORIBOSYLAMINE--GLYCINE LIGASE, CHLOROPLASTIC"/>
    <property type="match status" value="1"/>
</dbReference>